<evidence type="ECO:0000256" key="4">
    <source>
        <dbReference type="ARBA" id="ARBA00022980"/>
    </source>
</evidence>
<dbReference type="InterPro" id="IPR036823">
    <property type="entry name" value="Ribosomal_uS7_dom_sf"/>
</dbReference>
<keyword evidence="4 6" id="KW-0689">Ribosomal protein</keyword>
<dbReference type="GO" id="GO:0003735">
    <property type="term" value="F:structural constituent of ribosome"/>
    <property type="evidence" value="ECO:0007669"/>
    <property type="project" value="InterPro"/>
</dbReference>
<evidence type="ECO:0000256" key="5">
    <source>
        <dbReference type="ARBA" id="ARBA00023274"/>
    </source>
</evidence>
<dbReference type="PROSITE" id="PS00052">
    <property type="entry name" value="RIBOSOMAL_S7"/>
    <property type="match status" value="1"/>
</dbReference>
<comment type="similarity">
    <text evidence="1 6 7">Belongs to the universal ribosomal protein uS7 family.</text>
</comment>
<comment type="subunit">
    <text evidence="6">Part of the 30S ribosomal subunit. Contacts proteins S9 and S11.</text>
</comment>
<dbReference type="Proteomes" id="UP000228777">
    <property type="component" value="Unassembled WGS sequence"/>
</dbReference>
<dbReference type="PANTHER" id="PTHR11205">
    <property type="entry name" value="RIBOSOMAL PROTEIN S7"/>
    <property type="match status" value="1"/>
</dbReference>
<dbReference type="InterPro" id="IPR005717">
    <property type="entry name" value="Ribosomal_uS7_bac/org-type"/>
</dbReference>
<dbReference type="Gene3D" id="1.10.455.10">
    <property type="entry name" value="Ribosomal protein S7 domain"/>
    <property type="match status" value="1"/>
</dbReference>
<keyword evidence="3 6" id="KW-0694">RNA-binding</keyword>
<organism evidence="9 10">
    <name type="scientific">bacterium (Candidatus Gribaldobacteria) CG07_land_8_20_14_0_80_33_18</name>
    <dbReference type="NCBI Taxonomy" id="2014272"/>
    <lineage>
        <taxon>Bacteria</taxon>
        <taxon>Candidatus Gribaldobacteria</taxon>
    </lineage>
</organism>
<dbReference type="AlphaFoldDB" id="A0A2M6Z2Z3"/>
<dbReference type="Pfam" id="PF00177">
    <property type="entry name" value="Ribosomal_S7"/>
    <property type="match status" value="1"/>
</dbReference>
<dbReference type="SUPFAM" id="SSF47973">
    <property type="entry name" value="Ribosomal protein S7"/>
    <property type="match status" value="1"/>
</dbReference>
<dbReference type="CDD" id="cd14869">
    <property type="entry name" value="uS7_Bacteria"/>
    <property type="match status" value="1"/>
</dbReference>
<feature type="domain" description="Small ribosomal subunit protein uS7" evidence="8">
    <location>
        <begin position="4"/>
        <end position="147"/>
    </location>
</feature>
<sequence>MAKKFKQHIIQPDSIYNNILVAKFINQIMRKGKKTIAQKIVYNAFKKIKEQTKEDPLVIFKKALENAGPLLEVRPQRIGGATYQIPREVNEKRRLSLALKWLVKVAKSKKGKPMEEKLASEIIAAFNNEGEVIRKKINLHKMAEANRAFASLAR</sequence>
<reference evidence="10" key="1">
    <citation type="submission" date="2017-09" db="EMBL/GenBank/DDBJ databases">
        <title>Depth-based differentiation of microbial function through sediment-hosted aquifers and enrichment of novel symbionts in the deep terrestrial subsurface.</title>
        <authorList>
            <person name="Probst A.J."/>
            <person name="Ladd B."/>
            <person name="Jarett J.K."/>
            <person name="Geller-Mcgrath D.E."/>
            <person name="Sieber C.M.K."/>
            <person name="Emerson J.B."/>
            <person name="Anantharaman K."/>
            <person name="Thomas B.C."/>
            <person name="Malmstrom R."/>
            <person name="Stieglmeier M."/>
            <person name="Klingl A."/>
            <person name="Woyke T."/>
            <person name="Ryan C.M."/>
            <person name="Banfield J.F."/>
        </authorList>
    </citation>
    <scope>NUCLEOTIDE SEQUENCE [LARGE SCALE GENOMIC DNA]</scope>
</reference>
<dbReference type="InterPro" id="IPR020606">
    <property type="entry name" value="Ribosomal_uS7_CS"/>
</dbReference>
<evidence type="ECO:0000256" key="2">
    <source>
        <dbReference type="ARBA" id="ARBA00022730"/>
    </source>
</evidence>
<dbReference type="GO" id="GO:0000049">
    <property type="term" value="F:tRNA binding"/>
    <property type="evidence" value="ECO:0007669"/>
    <property type="project" value="UniProtKB-UniRule"/>
</dbReference>
<evidence type="ECO:0000256" key="6">
    <source>
        <dbReference type="HAMAP-Rule" id="MF_00480"/>
    </source>
</evidence>
<dbReference type="GO" id="GO:0006412">
    <property type="term" value="P:translation"/>
    <property type="evidence" value="ECO:0007669"/>
    <property type="project" value="UniProtKB-UniRule"/>
</dbReference>
<dbReference type="EMBL" id="PEWP01000034">
    <property type="protein sequence ID" value="PIU46715.1"/>
    <property type="molecule type" value="Genomic_DNA"/>
</dbReference>
<keyword evidence="6" id="KW-0820">tRNA-binding</keyword>
<evidence type="ECO:0000256" key="1">
    <source>
        <dbReference type="ARBA" id="ARBA00007151"/>
    </source>
</evidence>
<dbReference type="NCBIfam" id="TIGR01029">
    <property type="entry name" value="rpsG_bact"/>
    <property type="match status" value="1"/>
</dbReference>
<evidence type="ECO:0000256" key="7">
    <source>
        <dbReference type="RuleBase" id="RU003619"/>
    </source>
</evidence>
<evidence type="ECO:0000259" key="8">
    <source>
        <dbReference type="Pfam" id="PF00177"/>
    </source>
</evidence>
<dbReference type="HAMAP" id="MF_00480_B">
    <property type="entry name" value="Ribosomal_uS7_B"/>
    <property type="match status" value="1"/>
</dbReference>
<dbReference type="InterPro" id="IPR023798">
    <property type="entry name" value="Ribosomal_uS7_dom"/>
</dbReference>
<dbReference type="FunFam" id="1.10.455.10:FF:000001">
    <property type="entry name" value="30S ribosomal protein S7"/>
    <property type="match status" value="1"/>
</dbReference>
<evidence type="ECO:0000313" key="10">
    <source>
        <dbReference type="Proteomes" id="UP000228777"/>
    </source>
</evidence>
<dbReference type="InterPro" id="IPR000235">
    <property type="entry name" value="Ribosomal_uS7"/>
</dbReference>
<evidence type="ECO:0000256" key="3">
    <source>
        <dbReference type="ARBA" id="ARBA00022884"/>
    </source>
</evidence>
<dbReference type="PIRSF" id="PIRSF002122">
    <property type="entry name" value="RPS7p_RPS7a_RPS5e_RPS7o"/>
    <property type="match status" value="1"/>
</dbReference>
<evidence type="ECO:0000313" key="9">
    <source>
        <dbReference type="EMBL" id="PIU46715.1"/>
    </source>
</evidence>
<keyword evidence="2 6" id="KW-0699">rRNA-binding</keyword>
<keyword evidence="5 6" id="KW-0687">Ribonucleoprotein</keyword>
<name>A0A2M6Z2Z3_9BACT</name>
<dbReference type="GO" id="GO:0015935">
    <property type="term" value="C:small ribosomal subunit"/>
    <property type="evidence" value="ECO:0007669"/>
    <property type="project" value="InterPro"/>
</dbReference>
<dbReference type="GO" id="GO:0019843">
    <property type="term" value="F:rRNA binding"/>
    <property type="evidence" value="ECO:0007669"/>
    <property type="project" value="UniProtKB-UniRule"/>
</dbReference>
<gene>
    <name evidence="6" type="primary">rpsG</name>
    <name evidence="9" type="ORF">COS93_01765</name>
</gene>
<accession>A0A2M6Z2Z3</accession>
<comment type="caution">
    <text evidence="9">The sequence shown here is derived from an EMBL/GenBank/DDBJ whole genome shotgun (WGS) entry which is preliminary data.</text>
</comment>
<protein>
    <recommendedName>
        <fullName evidence="6">Small ribosomal subunit protein uS7</fullName>
    </recommendedName>
</protein>
<comment type="function">
    <text evidence="6">One of the primary rRNA binding proteins, it binds directly to 16S rRNA where it nucleates assembly of the head domain of the 30S subunit. Is located at the subunit interface close to the decoding center, probably blocks exit of the E-site tRNA.</text>
</comment>
<proteinExistence type="inferred from homology"/>